<dbReference type="EMBL" id="KQ460398">
    <property type="protein sequence ID" value="KPJ15091.1"/>
    <property type="molecule type" value="Genomic_DNA"/>
</dbReference>
<sequence length="70" mass="8097">MDTVLEETIPDPSQLYKSLDEFRIKVNEALTKVIEESGDIEEDGEDSNSENEEEEVEKASLNHKRKKKKM</sequence>
<feature type="region of interest" description="Disordered" evidence="1">
    <location>
        <begin position="35"/>
        <end position="70"/>
    </location>
</feature>
<feature type="compositionally biased region" description="Basic residues" evidence="1">
    <location>
        <begin position="61"/>
        <end position="70"/>
    </location>
</feature>
<accession>A0A194RGN6</accession>
<feature type="compositionally biased region" description="Acidic residues" evidence="1">
    <location>
        <begin position="36"/>
        <end position="56"/>
    </location>
</feature>
<reference evidence="2 3" key="1">
    <citation type="journal article" date="2015" name="Nat. Commun.">
        <title>Outbred genome sequencing and CRISPR/Cas9 gene editing in butterflies.</title>
        <authorList>
            <person name="Li X."/>
            <person name="Fan D."/>
            <person name="Zhang W."/>
            <person name="Liu G."/>
            <person name="Zhang L."/>
            <person name="Zhao L."/>
            <person name="Fang X."/>
            <person name="Chen L."/>
            <person name="Dong Y."/>
            <person name="Chen Y."/>
            <person name="Ding Y."/>
            <person name="Zhao R."/>
            <person name="Feng M."/>
            <person name="Zhu Y."/>
            <person name="Feng Y."/>
            <person name="Jiang X."/>
            <person name="Zhu D."/>
            <person name="Xiang H."/>
            <person name="Feng X."/>
            <person name="Li S."/>
            <person name="Wang J."/>
            <person name="Zhang G."/>
            <person name="Kronforst M.R."/>
            <person name="Wang W."/>
        </authorList>
    </citation>
    <scope>NUCLEOTIDE SEQUENCE [LARGE SCALE GENOMIC DNA]</scope>
    <source>
        <strain evidence="2">Ya'a_city_454_Pm</strain>
        <tissue evidence="2">Whole body</tissue>
    </source>
</reference>
<name>A0A194RGN6_PAPMA</name>
<protein>
    <submittedName>
        <fullName evidence="2">Uncharacterized protein</fullName>
    </submittedName>
</protein>
<dbReference type="AlphaFoldDB" id="A0A194RGN6"/>
<gene>
    <name evidence="2" type="ORF">RR48_09118</name>
</gene>
<evidence type="ECO:0000256" key="1">
    <source>
        <dbReference type="SAM" id="MobiDB-lite"/>
    </source>
</evidence>
<dbReference type="Proteomes" id="UP000053240">
    <property type="component" value="Unassembled WGS sequence"/>
</dbReference>
<evidence type="ECO:0000313" key="2">
    <source>
        <dbReference type="EMBL" id="KPJ15091.1"/>
    </source>
</evidence>
<evidence type="ECO:0000313" key="3">
    <source>
        <dbReference type="Proteomes" id="UP000053240"/>
    </source>
</evidence>
<keyword evidence="3" id="KW-1185">Reference proteome</keyword>
<dbReference type="InParanoid" id="A0A194RGN6"/>
<organism evidence="2 3">
    <name type="scientific">Papilio machaon</name>
    <name type="common">Old World swallowtail butterfly</name>
    <dbReference type="NCBI Taxonomy" id="76193"/>
    <lineage>
        <taxon>Eukaryota</taxon>
        <taxon>Metazoa</taxon>
        <taxon>Ecdysozoa</taxon>
        <taxon>Arthropoda</taxon>
        <taxon>Hexapoda</taxon>
        <taxon>Insecta</taxon>
        <taxon>Pterygota</taxon>
        <taxon>Neoptera</taxon>
        <taxon>Endopterygota</taxon>
        <taxon>Lepidoptera</taxon>
        <taxon>Glossata</taxon>
        <taxon>Ditrysia</taxon>
        <taxon>Papilionoidea</taxon>
        <taxon>Papilionidae</taxon>
        <taxon>Papilioninae</taxon>
        <taxon>Papilio</taxon>
    </lineage>
</organism>
<proteinExistence type="predicted"/>